<reference evidence="10" key="1">
    <citation type="journal article" date="2015" name="Proc. Natl. Acad. Sci. U.S.A.">
        <title>Networks of energetic and metabolic interactions define dynamics in microbial communities.</title>
        <authorList>
            <person name="Embree M."/>
            <person name="Liu J.K."/>
            <person name="Al-Bassam M.M."/>
            <person name="Zengler K."/>
        </authorList>
    </citation>
    <scope>NUCLEOTIDE SEQUENCE</scope>
</reference>
<dbReference type="NCBIfam" id="NF006767">
    <property type="entry name" value="PRK09289.1"/>
    <property type="match status" value="1"/>
</dbReference>
<gene>
    <name evidence="10" type="ORF">ASZ90_006502</name>
</gene>
<comment type="pathway">
    <text evidence="3">Cofactor biosynthesis; riboflavin biosynthesis; riboflavin from 2-hydroxy-3-oxobutyl phosphate and 5-amino-6-(D-ribitylamino)uracil: step 2/2.</text>
</comment>
<evidence type="ECO:0000256" key="8">
    <source>
        <dbReference type="ARBA" id="ARBA00022737"/>
    </source>
</evidence>
<dbReference type="EC" id="2.5.1.9" evidence="4"/>
<evidence type="ECO:0000256" key="6">
    <source>
        <dbReference type="ARBA" id="ARBA00022619"/>
    </source>
</evidence>
<keyword evidence="6" id="KW-0686">Riboflavin biosynthesis</keyword>
<dbReference type="EMBL" id="LNQE01000890">
    <property type="protein sequence ID" value="KUG23695.1"/>
    <property type="molecule type" value="Genomic_DNA"/>
</dbReference>
<evidence type="ECO:0000256" key="1">
    <source>
        <dbReference type="ARBA" id="ARBA00000968"/>
    </source>
</evidence>
<evidence type="ECO:0000256" key="3">
    <source>
        <dbReference type="ARBA" id="ARBA00004887"/>
    </source>
</evidence>
<dbReference type="GO" id="GO:0009231">
    <property type="term" value="P:riboflavin biosynthetic process"/>
    <property type="evidence" value="ECO:0007669"/>
    <property type="project" value="UniProtKB-KW"/>
</dbReference>
<protein>
    <recommendedName>
        <fullName evidence="5">Riboflavin synthase</fullName>
        <ecNumber evidence="4">2.5.1.9</ecNumber>
    </recommendedName>
</protein>
<dbReference type="CDD" id="cd00402">
    <property type="entry name" value="Riboflavin_synthase_like"/>
    <property type="match status" value="1"/>
</dbReference>
<evidence type="ECO:0000256" key="5">
    <source>
        <dbReference type="ARBA" id="ARBA00013950"/>
    </source>
</evidence>
<comment type="caution">
    <text evidence="10">The sequence shown here is derived from an EMBL/GenBank/DDBJ whole genome shotgun (WGS) entry which is preliminary data.</text>
</comment>
<dbReference type="AlphaFoldDB" id="A0A0W8FS13"/>
<proteinExistence type="predicted"/>
<evidence type="ECO:0000256" key="2">
    <source>
        <dbReference type="ARBA" id="ARBA00002803"/>
    </source>
</evidence>
<dbReference type="SUPFAM" id="SSF63380">
    <property type="entry name" value="Riboflavin synthase domain-like"/>
    <property type="match status" value="2"/>
</dbReference>
<dbReference type="InterPro" id="IPR026017">
    <property type="entry name" value="Lumazine-bd_dom"/>
</dbReference>
<feature type="domain" description="Lumazine-binding" evidence="9">
    <location>
        <begin position="1"/>
        <end position="96"/>
    </location>
</feature>
<comment type="catalytic activity">
    <reaction evidence="1">
        <text>2 6,7-dimethyl-8-(1-D-ribityl)lumazine + H(+) = 5-amino-6-(D-ribitylamino)uracil + riboflavin</text>
        <dbReference type="Rhea" id="RHEA:20772"/>
        <dbReference type="ChEBI" id="CHEBI:15378"/>
        <dbReference type="ChEBI" id="CHEBI:15934"/>
        <dbReference type="ChEBI" id="CHEBI:57986"/>
        <dbReference type="ChEBI" id="CHEBI:58201"/>
        <dbReference type="EC" id="2.5.1.9"/>
    </reaction>
</comment>
<evidence type="ECO:0000313" key="10">
    <source>
        <dbReference type="EMBL" id="KUG23695.1"/>
    </source>
</evidence>
<feature type="domain" description="Lumazine-binding" evidence="9">
    <location>
        <begin position="97"/>
        <end position="193"/>
    </location>
</feature>
<dbReference type="FunFam" id="2.40.30.20:FF:000003">
    <property type="entry name" value="Riboflavin synthase, alpha subunit"/>
    <property type="match status" value="1"/>
</dbReference>
<dbReference type="NCBIfam" id="NF009566">
    <property type="entry name" value="PRK13020.1"/>
    <property type="match status" value="1"/>
</dbReference>
<dbReference type="FunFam" id="2.40.30.20:FF:000004">
    <property type="entry name" value="Riboflavin synthase, alpha subunit"/>
    <property type="match status" value="1"/>
</dbReference>
<dbReference type="InterPro" id="IPR017938">
    <property type="entry name" value="Riboflavin_synthase-like_b-brl"/>
</dbReference>
<dbReference type="Gene3D" id="2.40.30.20">
    <property type="match status" value="2"/>
</dbReference>
<comment type="function">
    <text evidence="2">Catalyzes the dismutation of two molecules of 6,7-dimethyl-8-ribityllumazine, resulting in the formation of riboflavin and 5-amino-6-(D-ribitylamino)uracil.</text>
</comment>
<sequence>MFTGIVEGFGKVKRLTMKGADAVLEIEAGISLAEVSIGDSIAVNGACLTVTSKDQQSFQADVSAETLSRTTLKLLQAGHKVNLEKSLRVGGFVGGHFVLGHIDATGRIFSQSKKSGSLILAVELNENISRYIVEKGSVSLDGISLTVNKLEKSRFYVNIIPHTVANTTLEMKKEADLVNIETDILGKYVEKLLQTPQGIDKNFLAQHGFLDK</sequence>
<dbReference type="PANTHER" id="PTHR21098">
    <property type="entry name" value="RIBOFLAVIN SYNTHASE ALPHA CHAIN"/>
    <property type="match status" value="1"/>
</dbReference>
<dbReference type="InterPro" id="IPR001783">
    <property type="entry name" value="Lumazine-bd"/>
</dbReference>
<evidence type="ECO:0000256" key="4">
    <source>
        <dbReference type="ARBA" id="ARBA00012827"/>
    </source>
</evidence>
<dbReference type="Pfam" id="PF00677">
    <property type="entry name" value="Lum_binding"/>
    <property type="match status" value="2"/>
</dbReference>
<name>A0A0W8FS13_9ZZZZ</name>
<dbReference type="GO" id="GO:0004746">
    <property type="term" value="F:riboflavin synthase activity"/>
    <property type="evidence" value="ECO:0007669"/>
    <property type="project" value="UniProtKB-EC"/>
</dbReference>
<accession>A0A0W8FS13</accession>
<dbReference type="PIRSF" id="PIRSF000498">
    <property type="entry name" value="Riboflavin_syn_A"/>
    <property type="match status" value="1"/>
</dbReference>
<dbReference type="InterPro" id="IPR023366">
    <property type="entry name" value="ATP_synth_asu-like_sf"/>
</dbReference>
<dbReference type="PROSITE" id="PS51177">
    <property type="entry name" value="LUMAZINE_BIND"/>
    <property type="match status" value="2"/>
</dbReference>
<organism evidence="10">
    <name type="scientific">hydrocarbon metagenome</name>
    <dbReference type="NCBI Taxonomy" id="938273"/>
    <lineage>
        <taxon>unclassified sequences</taxon>
        <taxon>metagenomes</taxon>
        <taxon>ecological metagenomes</taxon>
    </lineage>
</organism>
<keyword evidence="8" id="KW-0677">Repeat</keyword>
<evidence type="ECO:0000256" key="7">
    <source>
        <dbReference type="ARBA" id="ARBA00022679"/>
    </source>
</evidence>
<evidence type="ECO:0000259" key="9">
    <source>
        <dbReference type="PROSITE" id="PS51177"/>
    </source>
</evidence>
<dbReference type="PANTHER" id="PTHR21098:SF12">
    <property type="entry name" value="RIBOFLAVIN SYNTHASE"/>
    <property type="match status" value="1"/>
</dbReference>
<keyword evidence="7 10" id="KW-0808">Transferase</keyword>
<dbReference type="NCBIfam" id="TIGR00187">
    <property type="entry name" value="ribE"/>
    <property type="match status" value="1"/>
</dbReference>